<reference evidence="3" key="1">
    <citation type="journal article" date="2023" name="Mol. Phylogenet. Evol.">
        <title>Genome-scale phylogeny and comparative genomics of the fungal order Sordariales.</title>
        <authorList>
            <person name="Hensen N."/>
            <person name="Bonometti L."/>
            <person name="Westerberg I."/>
            <person name="Brannstrom I.O."/>
            <person name="Guillou S."/>
            <person name="Cros-Aarteil S."/>
            <person name="Calhoun S."/>
            <person name="Haridas S."/>
            <person name="Kuo A."/>
            <person name="Mondo S."/>
            <person name="Pangilinan J."/>
            <person name="Riley R."/>
            <person name="LaButti K."/>
            <person name="Andreopoulos B."/>
            <person name="Lipzen A."/>
            <person name="Chen C."/>
            <person name="Yan M."/>
            <person name="Daum C."/>
            <person name="Ng V."/>
            <person name="Clum A."/>
            <person name="Steindorff A."/>
            <person name="Ohm R.A."/>
            <person name="Martin F."/>
            <person name="Silar P."/>
            <person name="Natvig D.O."/>
            <person name="Lalanne C."/>
            <person name="Gautier V."/>
            <person name="Ament-Velasquez S.L."/>
            <person name="Kruys A."/>
            <person name="Hutchinson M.I."/>
            <person name="Powell A.J."/>
            <person name="Barry K."/>
            <person name="Miller A.N."/>
            <person name="Grigoriev I.V."/>
            <person name="Debuchy R."/>
            <person name="Gladieux P."/>
            <person name="Hiltunen Thoren M."/>
            <person name="Johannesson H."/>
        </authorList>
    </citation>
    <scope>NUCLEOTIDE SEQUENCE</scope>
    <source>
        <strain evidence="3">CBS 359.72</strain>
    </source>
</reference>
<feature type="compositionally biased region" description="Polar residues" evidence="2">
    <location>
        <begin position="105"/>
        <end position="119"/>
    </location>
</feature>
<dbReference type="Proteomes" id="UP001303647">
    <property type="component" value="Unassembled WGS sequence"/>
</dbReference>
<organism evidence="3 4">
    <name type="scientific">Corynascus novoguineensis</name>
    <dbReference type="NCBI Taxonomy" id="1126955"/>
    <lineage>
        <taxon>Eukaryota</taxon>
        <taxon>Fungi</taxon>
        <taxon>Dikarya</taxon>
        <taxon>Ascomycota</taxon>
        <taxon>Pezizomycotina</taxon>
        <taxon>Sordariomycetes</taxon>
        <taxon>Sordariomycetidae</taxon>
        <taxon>Sordariales</taxon>
        <taxon>Chaetomiaceae</taxon>
        <taxon>Corynascus</taxon>
    </lineage>
</organism>
<feature type="compositionally biased region" description="Basic and acidic residues" evidence="2">
    <location>
        <begin position="125"/>
        <end position="136"/>
    </location>
</feature>
<name>A0AAN7CUI1_9PEZI</name>
<sequence>MVHTLAGLAIKTLQSANNKVFKDNPIRNCTKPVLWLILSFLEFLNVEVSGSACGCSSTWLNSLHCVILVFGKCRPFCGEVRGYTRVRSIRISSLEATDYGTNSINPTHATPFTAPSSGNARRRTERVSRRSHEKSKTGCQTCKRRRIKRVGFPTPTPQPSCDINMTDLELMHNFTTYTCATLVSDPAVRQFLRTTAVHMAVNCEYIMRSILAVSALHLSRYRPGSKEVYLERAMQHHQAATCAALQMMVDLRVEECERLHVFSMLTVYYALGCPVNEDDLTPESPLIPHWLRLLHGMEPILRMLEPQTYHGVLTPLFDFGRRRMAPFLKTKPPTDPALLVDFQSLIHRACSDPHLITIYDDIVEQLRRMLGLLLAPPSGAMDEVLIPPYNQSDRGGPNGSQPPSAGISSASPVAPAWSKLEAWDILVWQWTQGKDFLPLLESPSPPQEAVAIFAYCLLVLKKLESQWWVEGWADHLMGKTWAILDEEHRHWIGWATEEMGWIPPI</sequence>
<evidence type="ECO:0000256" key="2">
    <source>
        <dbReference type="SAM" id="MobiDB-lite"/>
    </source>
</evidence>
<gene>
    <name evidence="3" type="ORF">C7999DRAFT_41165</name>
</gene>
<accession>A0AAN7CUI1</accession>
<dbReference type="EMBL" id="MU857652">
    <property type="protein sequence ID" value="KAK4247507.1"/>
    <property type="molecule type" value="Genomic_DNA"/>
</dbReference>
<dbReference type="InterPro" id="IPR052400">
    <property type="entry name" value="Zn2-C6_fungal_TF"/>
</dbReference>
<dbReference type="AlphaFoldDB" id="A0AAN7CUI1"/>
<dbReference type="Pfam" id="PF11951">
    <property type="entry name" value="Fungal_trans_2"/>
    <property type="match status" value="1"/>
</dbReference>
<feature type="compositionally biased region" description="Polar residues" evidence="2">
    <location>
        <begin position="389"/>
        <end position="410"/>
    </location>
</feature>
<evidence type="ECO:0000313" key="3">
    <source>
        <dbReference type="EMBL" id="KAK4247507.1"/>
    </source>
</evidence>
<dbReference type="PANTHER" id="PTHR47657:SF7">
    <property type="entry name" value="STEROL REGULATORY ELEMENT-BINDING PROTEIN ECM22"/>
    <property type="match status" value="1"/>
</dbReference>
<comment type="caution">
    <text evidence="3">The sequence shown here is derived from an EMBL/GenBank/DDBJ whole genome shotgun (WGS) entry which is preliminary data.</text>
</comment>
<proteinExistence type="predicted"/>
<dbReference type="PANTHER" id="PTHR47657">
    <property type="entry name" value="STEROL REGULATORY ELEMENT-BINDING PROTEIN ECM22"/>
    <property type="match status" value="1"/>
</dbReference>
<reference evidence="3" key="2">
    <citation type="submission" date="2023-05" db="EMBL/GenBank/DDBJ databases">
        <authorList>
            <consortium name="Lawrence Berkeley National Laboratory"/>
            <person name="Steindorff A."/>
            <person name="Hensen N."/>
            <person name="Bonometti L."/>
            <person name="Westerberg I."/>
            <person name="Brannstrom I.O."/>
            <person name="Guillou S."/>
            <person name="Cros-Aarteil S."/>
            <person name="Calhoun S."/>
            <person name="Haridas S."/>
            <person name="Kuo A."/>
            <person name="Mondo S."/>
            <person name="Pangilinan J."/>
            <person name="Riley R."/>
            <person name="Labutti K."/>
            <person name="Andreopoulos B."/>
            <person name="Lipzen A."/>
            <person name="Chen C."/>
            <person name="Yanf M."/>
            <person name="Daum C."/>
            <person name="Ng V."/>
            <person name="Clum A."/>
            <person name="Ohm R."/>
            <person name="Martin F."/>
            <person name="Silar P."/>
            <person name="Natvig D."/>
            <person name="Lalanne C."/>
            <person name="Gautier V."/>
            <person name="Ament-Velasquez S.L."/>
            <person name="Kruys A."/>
            <person name="Hutchinson M.I."/>
            <person name="Powell A.J."/>
            <person name="Barry K."/>
            <person name="Miller A.N."/>
            <person name="Grigoriev I.V."/>
            <person name="Debuchy R."/>
            <person name="Gladieux P."/>
            <person name="Thoren M.H."/>
            <person name="Johannesson H."/>
        </authorList>
    </citation>
    <scope>NUCLEOTIDE SEQUENCE</scope>
    <source>
        <strain evidence="3">CBS 359.72</strain>
    </source>
</reference>
<evidence type="ECO:0000256" key="1">
    <source>
        <dbReference type="ARBA" id="ARBA00023242"/>
    </source>
</evidence>
<keyword evidence="4" id="KW-1185">Reference proteome</keyword>
<feature type="region of interest" description="Disordered" evidence="2">
    <location>
        <begin position="105"/>
        <end position="138"/>
    </location>
</feature>
<protein>
    <submittedName>
        <fullName evidence="3">Uncharacterized protein</fullName>
    </submittedName>
</protein>
<evidence type="ECO:0000313" key="4">
    <source>
        <dbReference type="Proteomes" id="UP001303647"/>
    </source>
</evidence>
<dbReference type="InterPro" id="IPR021858">
    <property type="entry name" value="Fun_TF"/>
</dbReference>
<dbReference type="GO" id="GO:0000981">
    <property type="term" value="F:DNA-binding transcription factor activity, RNA polymerase II-specific"/>
    <property type="evidence" value="ECO:0007669"/>
    <property type="project" value="TreeGrafter"/>
</dbReference>
<feature type="region of interest" description="Disordered" evidence="2">
    <location>
        <begin position="385"/>
        <end position="410"/>
    </location>
</feature>
<keyword evidence="1" id="KW-0539">Nucleus</keyword>